<gene>
    <name evidence="1" type="ORF">NIES23_20260</name>
</gene>
<proteinExistence type="predicted"/>
<dbReference type="EMBL" id="AP018216">
    <property type="protein sequence ID" value="BAY69233.1"/>
    <property type="molecule type" value="Genomic_DNA"/>
</dbReference>
<accession>A0A1Z4KK09</accession>
<dbReference type="Proteomes" id="UP000217507">
    <property type="component" value="Chromosome"/>
</dbReference>
<sequence>MSNRDYQVIIPILNYQFPIPNSQLLKNPRTKIQFDLAKAVKFLKPIDSETTL</sequence>
<reference evidence="1 2" key="1">
    <citation type="submission" date="2017-06" db="EMBL/GenBank/DDBJ databases">
        <title>Genome sequencing of cyanobaciteial culture collection at National Institute for Environmental Studies (NIES).</title>
        <authorList>
            <person name="Hirose Y."/>
            <person name="Shimura Y."/>
            <person name="Fujisawa T."/>
            <person name="Nakamura Y."/>
            <person name="Kawachi M."/>
        </authorList>
    </citation>
    <scope>NUCLEOTIDE SEQUENCE [LARGE SCALE GENOMIC DNA]</scope>
    <source>
        <strain evidence="1 2">NIES-23</strain>
    </source>
</reference>
<evidence type="ECO:0000313" key="2">
    <source>
        <dbReference type="Proteomes" id="UP000217507"/>
    </source>
</evidence>
<organism evidence="1 2">
    <name type="scientific">Trichormus variabilis NIES-23</name>
    <dbReference type="NCBI Taxonomy" id="1973479"/>
    <lineage>
        <taxon>Bacteria</taxon>
        <taxon>Bacillati</taxon>
        <taxon>Cyanobacteriota</taxon>
        <taxon>Cyanophyceae</taxon>
        <taxon>Nostocales</taxon>
        <taxon>Nostocaceae</taxon>
        <taxon>Trichormus</taxon>
    </lineage>
</organism>
<evidence type="ECO:0000313" key="1">
    <source>
        <dbReference type="EMBL" id="BAY69233.1"/>
    </source>
</evidence>
<dbReference type="AlphaFoldDB" id="A0A1Z4KK09"/>
<protein>
    <submittedName>
        <fullName evidence="1">Uncharacterized protein</fullName>
    </submittedName>
</protein>
<name>A0A1Z4KK09_ANAVA</name>